<feature type="non-terminal residue" evidence="3">
    <location>
        <position position="1"/>
    </location>
</feature>
<evidence type="ECO:0000313" key="3">
    <source>
        <dbReference type="EMBL" id="SVB99986.1"/>
    </source>
</evidence>
<accession>A0A382IK37</accession>
<organism evidence="3">
    <name type="scientific">marine metagenome</name>
    <dbReference type="NCBI Taxonomy" id="408172"/>
    <lineage>
        <taxon>unclassified sequences</taxon>
        <taxon>metagenomes</taxon>
        <taxon>ecological metagenomes</taxon>
    </lineage>
</organism>
<name>A0A382IK37_9ZZZZ</name>
<dbReference type="Gene3D" id="3.90.25.10">
    <property type="entry name" value="UDP-galactose 4-epimerase, domain 1"/>
    <property type="match status" value="1"/>
</dbReference>
<dbReference type="Gene3D" id="3.40.50.720">
    <property type="entry name" value="NAD(P)-binding Rossmann-like Domain"/>
    <property type="match status" value="1"/>
</dbReference>
<dbReference type="Pfam" id="PF01370">
    <property type="entry name" value="Epimerase"/>
    <property type="match status" value="1"/>
</dbReference>
<feature type="domain" description="NAD-dependent epimerase/dehydratase" evidence="2">
    <location>
        <begin position="3"/>
        <end position="182"/>
    </location>
</feature>
<evidence type="ECO:0000259" key="2">
    <source>
        <dbReference type="Pfam" id="PF01370"/>
    </source>
</evidence>
<dbReference type="InterPro" id="IPR036291">
    <property type="entry name" value="NAD(P)-bd_dom_sf"/>
</dbReference>
<evidence type="ECO:0000256" key="1">
    <source>
        <dbReference type="ARBA" id="ARBA00007637"/>
    </source>
</evidence>
<dbReference type="EMBL" id="UINC01067880">
    <property type="protein sequence ID" value="SVB99986.1"/>
    <property type="molecule type" value="Genomic_DNA"/>
</dbReference>
<proteinExistence type="inferred from homology"/>
<reference evidence="3" key="1">
    <citation type="submission" date="2018-05" db="EMBL/GenBank/DDBJ databases">
        <authorList>
            <person name="Lanie J.A."/>
            <person name="Ng W.-L."/>
            <person name="Kazmierczak K.M."/>
            <person name="Andrzejewski T.M."/>
            <person name="Davidsen T.M."/>
            <person name="Wayne K.J."/>
            <person name="Tettelin H."/>
            <person name="Glass J.I."/>
            <person name="Rusch D."/>
            <person name="Podicherti R."/>
            <person name="Tsui H.-C.T."/>
            <person name="Winkler M.E."/>
        </authorList>
    </citation>
    <scope>NUCLEOTIDE SEQUENCE</scope>
</reference>
<dbReference type="InterPro" id="IPR001509">
    <property type="entry name" value="Epimerase_deHydtase"/>
</dbReference>
<gene>
    <name evidence="3" type="ORF">METZ01_LOCUS252840</name>
</gene>
<dbReference type="AlphaFoldDB" id="A0A382IK37"/>
<dbReference type="SUPFAM" id="SSF51735">
    <property type="entry name" value="NAD(P)-binding Rossmann-fold domains"/>
    <property type="match status" value="1"/>
</dbReference>
<sequence length="252" mass="27054">FSELLTNIKPDAVNHHAAQASVKISVLDPKHDLLINGSGTANIAMLSAMHGVKHLIYASSGGTLYGQPLENPVNENAEIKPLSPYGVSKFAGEEYVKFVARSSEMNTTIFRYGNVFGPRQDPGGEAGVIAIFAGNLLTGKPCVIDGDGEQVKDYIYVSDIADINTLVLEEDSTKTNETFNIGTGIGISVNTIYRTLREQIGGDITPAYGPARIGDVRKIILDCGFVKRQLGWQVKKTFAAGIENTIAALKNP</sequence>
<comment type="similarity">
    <text evidence="1">Belongs to the NAD(P)-dependent epimerase/dehydratase family.</text>
</comment>
<protein>
    <recommendedName>
        <fullName evidence="2">NAD-dependent epimerase/dehydratase domain-containing protein</fullName>
    </recommendedName>
</protein>
<dbReference type="PANTHER" id="PTHR43000">
    <property type="entry name" value="DTDP-D-GLUCOSE 4,6-DEHYDRATASE-RELATED"/>
    <property type="match status" value="1"/>
</dbReference>